<name>A0AAX6MMK5_9PEZI</name>
<dbReference type="PANTHER" id="PTHR43792">
    <property type="entry name" value="GNAT FAMILY, PUTATIVE (AFU_ORTHOLOGUE AFUA_3G00765)-RELATED-RELATED"/>
    <property type="match status" value="1"/>
</dbReference>
<sequence>MTSKPTTNFDYSQKLWRAVGKGDLTAMLKKLGELIGEGGIHTLESSSCGWPEIGYRFKKEVWGQGYATEFLKALLRAWWDLPRRRTRLRVHSSSIQRGRDVEAVEQIHANTDLQNIGSQKVLAKLGFVLFSEYTEPDTQEHRIGESLALKGYRLALPCIDTRDNNGN</sequence>
<feature type="domain" description="N-acetyltransferase" evidence="1">
    <location>
        <begin position="27"/>
        <end position="128"/>
    </location>
</feature>
<evidence type="ECO:0000259" key="1">
    <source>
        <dbReference type="Pfam" id="PF13302"/>
    </source>
</evidence>
<evidence type="ECO:0000313" key="2">
    <source>
        <dbReference type="EMBL" id="KAK6953716.1"/>
    </source>
</evidence>
<dbReference type="SUPFAM" id="SSF55729">
    <property type="entry name" value="Acyl-CoA N-acyltransferases (Nat)"/>
    <property type="match status" value="1"/>
</dbReference>
<dbReference type="GO" id="GO:0016747">
    <property type="term" value="F:acyltransferase activity, transferring groups other than amino-acyl groups"/>
    <property type="evidence" value="ECO:0007669"/>
    <property type="project" value="InterPro"/>
</dbReference>
<dbReference type="InterPro" id="IPR016181">
    <property type="entry name" value="Acyl_CoA_acyltransferase"/>
</dbReference>
<keyword evidence="3" id="KW-1185">Reference proteome</keyword>
<dbReference type="Pfam" id="PF13302">
    <property type="entry name" value="Acetyltransf_3"/>
    <property type="match status" value="1"/>
</dbReference>
<dbReference type="Gene3D" id="3.40.630.30">
    <property type="match status" value="1"/>
</dbReference>
<comment type="caution">
    <text evidence="2">The sequence shown here is derived from an EMBL/GenBank/DDBJ whole genome shotgun (WGS) entry which is preliminary data.</text>
</comment>
<dbReference type="InterPro" id="IPR000182">
    <property type="entry name" value="GNAT_dom"/>
</dbReference>
<organism evidence="2 3">
    <name type="scientific">Daldinia eschscholtzii</name>
    <dbReference type="NCBI Taxonomy" id="292717"/>
    <lineage>
        <taxon>Eukaryota</taxon>
        <taxon>Fungi</taxon>
        <taxon>Dikarya</taxon>
        <taxon>Ascomycota</taxon>
        <taxon>Pezizomycotina</taxon>
        <taxon>Sordariomycetes</taxon>
        <taxon>Xylariomycetidae</taxon>
        <taxon>Xylariales</taxon>
        <taxon>Hypoxylaceae</taxon>
        <taxon>Daldinia</taxon>
    </lineage>
</organism>
<dbReference type="Proteomes" id="UP001369815">
    <property type="component" value="Unassembled WGS sequence"/>
</dbReference>
<proteinExistence type="predicted"/>
<dbReference type="EMBL" id="JBANMG010000005">
    <property type="protein sequence ID" value="KAK6953716.1"/>
    <property type="molecule type" value="Genomic_DNA"/>
</dbReference>
<dbReference type="InterPro" id="IPR051531">
    <property type="entry name" value="N-acetyltransferase"/>
</dbReference>
<dbReference type="PANTHER" id="PTHR43792:SF1">
    <property type="entry name" value="N-ACETYLTRANSFERASE DOMAIN-CONTAINING PROTEIN"/>
    <property type="match status" value="1"/>
</dbReference>
<gene>
    <name evidence="2" type="ORF">Daesc_006021</name>
</gene>
<dbReference type="AlphaFoldDB" id="A0AAX6MMK5"/>
<evidence type="ECO:0000313" key="3">
    <source>
        <dbReference type="Proteomes" id="UP001369815"/>
    </source>
</evidence>
<reference evidence="2 3" key="1">
    <citation type="journal article" date="2024" name="Front Chem Biol">
        <title>Unveiling the potential of Daldinia eschscholtzii MFLUCC 19-0629 through bioactivity and bioinformatics studies for enhanced sustainable agriculture production.</title>
        <authorList>
            <person name="Brooks S."/>
            <person name="Weaver J.A."/>
            <person name="Klomchit A."/>
            <person name="Alharthi S.A."/>
            <person name="Onlamun T."/>
            <person name="Nurani R."/>
            <person name="Vong T.K."/>
            <person name="Alberti F."/>
            <person name="Greco C."/>
        </authorList>
    </citation>
    <scope>NUCLEOTIDE SEQUENCE [LARGE SCALE GENOMIC DNA]</scope>
    <source>
        <strain evidence="2">MFLUCC 19-0629</strain>
    </source>
</reference>
<protein>
    <recommendedName>
        <fullName evidence="1">N-acetyltransferase domain-containing protein</fullName>
    </recommendedName>
</protein>
<accession>A0AAX6MMK5</accession>